<evidence type="ECO:0000313" key="2">
    <source>
        <dbReference type="EMBL" id="PKV82007.1"/>
    </source>
</evidence>
<dbReference type="RefSeq" id="WP_143876172.1">
    <property type="nucleotide sequence ID" value="NZ_PJMW01000002.1"/>
</dbReference>
<name>A0A2N3VK67_9NOCA</name>
<comment type="caution">
    <text evidence="2">The sequence shown here is derived from an EMBL/GenBank/DDBJ whole genome shotgun (WGS) entry which is preliminary data.</text>
</comment>
<gene>
    <name evidence="2" type="ORF">ATK86_6490</name>
</gene>
<dbReference type="Pfam" id="PF02470">
    <property type="entry name" value="MlaD"/>
    <property type="match status" value="1"/>
</dbReference>
<dbReference type="PANTHER" id="PTHR33371:SF4">
    <property type="entry name" value="INTERMEMBRANE PHOSPHOLIPID TRANSPORT SYSTEM BINDING PROTEIN MLAD"/>
    <property type="match status" value="1"/>
</dbReference>
<reference evidence="2 3" key="1">
    <citation type="submission" date="2017-12" db="EMBL/GenBank/DDBJ databases">
        <title>Sequencing the genomes of 1000 Actinobacteria strains.</title>
        <authorList>
            <person name="Klenk H.-P."/>
        </authorList>
    </citation>
    <scope>NUCLEOTIDE SEQUENCE [LARGE SCALE GENOMIC DNA]</scope>
    <source>
        <strain evidence="2 3">DSM 44489</strain>
    </source>
</reference>
<accession>A0A2N3VK67</accession>
<protein>
    <submittedName>
        <fullName evidence="2">Virulence factor Mce-like protein</fullName>
    </submittedName>
</protein>
<evidence type="ECO:0000259" key="1">
    <source>
        <dbReference type="Pfam" id="PF02470"/>
    </source>
</evidence>
<dbReference type="InterPro" id="IPR052336">
    <property type="entry name" value="MlaD_Phospholipid_Transporter"/>
</dbReference>
<sequence length="366" mass="37603">MLTRLFGSRAFLSIAVVIGVALTAVGGYNLLRPTPSMRSYCADMPDAIGLYEGSAVTIMGIKVGSITRVSPQGATARVEFTVPESRRLPIDVGATTLANSLVADRQLALIGPEPGGQGWNSAHCITKTVTPKSLSRTFAALANLADQLNGPDGPGRADVLERGIAALNSTTSGTGEQINTIIHRLGVALNSPDAAIGHIGALLDALSSIAQSAAHYWPEIKDYVTRLTPVLAAVNELAVPPVIATIRELGDILPALNDLTVMFGGPLLHKLEAVENLPELLQAGVAGLSELVTMVPSLSRAFTQVVDPATGAISVAYAAPNVTLPGDPVQVCAAVNALAPGRCLDPGGATATVPLAQIILGTVGAR</sequence>
<proteinExistence type="predicted"/>
<dbReference type="GO" id="GO:0005576">
    <property type="term" value="C:extracellular region"/>
    <property type="evidence" value="ECO:0007669"/>
    <property type="project" value="TreeGrafter"/>
</dbReference>
<dbReference type="EMBL" id="PJMW01000002">
    <property type="protein sequence ID" value="PKV82007.1"/>
    <property type="molecule type" value="Genomic_DNA"/>
</dbReference>
<dbReference type="AlphaFoldDB" id="A0A2N3VK67"/>
<evidence type="ECO:0000313" key="3">
    <source>
        <dbReference type="Proteomes" id="UP000233766"/>
    </source>
</evidence>
<dbReference type="Proteomes" id="UP000233766">
    <property type="component" value="Unassembled WGS sequence"/>
</dbReference>
<feature type="domain" description="Mce/MlaD" evidence="1">
    <location>
        <begin position="40"/>
        <end position="110"/>
    </location>
</feature>
<dbReference type="OrthoDB" id="4608030at2"/>
<dbReference type="PANTHER" id="PTHR33371">
    <property type="entry name" value="INTERMEMBRANE PHOSPHOLIPID TRANSPORT SYSTEM BINDING PROTEIN MLAD-RELATED"/>
    <property type="match status" value="1"/>
</dbReference>
<organism evidence="2 3">
    <name type="scientific">Nocardia fluminea</name>
    <dbReference type="NCBI Taxonomy" id="134984"/>
    <lineage>
        <taxon>Bacteria</taxon>
        <taxon>Bacillati</taxon>
        <taxon>Actinomycetota</taxon>
        <taxon>Actinomycetes</taxon>
        <taxon>Mycobacteriales</taxon>
        <taxon>Nocardiaceae</taxon>
        <taxon>Nocardia</taxon>
    </lineage>
</organism>
<keyword evidence="3" id="KW-1185">Reference proteome</keyword>
<dbReference type="InterPro" id="IPR003399">
    <property type="entry name" value="Mce/MlaD"/>
</dbReference>